<dbReference type="Proteomes" id="UP000762676">
    <property type="component" value="Unassembled WGS sequence"/>
</dbReference>
<dbReference type="GO" id="GO:0005085">
    <property type="term" value="F:guanyl-nucleotide exchange factor activity"/>
    <property type="evidence" value="ECO:0007669"/>
    <property type="project" value="InterPro"/>
</dbReference>
<keyword evidence="3" id="KW-1185">Reference proteome</keyword>
<name>A0AAV4IXK3_9GAST</name>
<dbReference type="PROSITE" id="PS50010">
    <property type="entry name" value="DH_2"/>
    <property type="match status" value="1"/>
</dbReference>
<dbReference type="EMBL" id="BMAT01006491">
    <property type="protein sequence ID" value="GFS13942.1"/>
    <property type="molecule type" value="Genomic_DNA"/>
</dbReference>
<dbReference type="InterPro" id="IPR000219">
    <property type="entry name" value="DH_dom"/>
</dbReference>
<feature type="domain" description="DH" evidence="1">
    <location>
        <begin position="68"/>
        <end position="103"/>
    </location>
</feature>
<dbReference type="SUPFAM" id="SSF48065">
    <property type="entry name" value="DBL homology domain (DH-domain)"/>
    <property type="match status" value="1"/>
</dbReference>
<evidence type="ECO:0000313" key="2">
    <source>
        <dbReference type="EMBL" id="GFS13942.1"/>
    </source>
</evidence>
<dbReference type="InterPro" id="IPR035899">
    <property type="entry name" value="DBL_dom_sf"/>
</dbReference>
<protein>
    <recommendedName>
        <fullName evidence="1">DH domain-containing protein</fullName>
    </recommendedName>
</protein>
<evidence type="ECO:0000259" key="1">
    <source>
        <dbReference type="PROSITE" id="PS50010"/>
    </source>
</evidence>
<proteinExistence type="predicted"/>
<sequence length="103" mass="11939">MDRRVLSYRMIVASSRGVLKGGNSAVGAVNGRKVRSCENLLQVLSEPDDVWEREEALRVMPEIMTYCRRREILQEMARTDRRYYDNLQAVFDAYAEPLRLGKV</sequence>
<evidence type="ECO:0000313" key="3">
    <source>
        <dbReference type="Proteomes" id="UP000762676"/>
    </source>
</evidence>
<gene>
    <name evidence="2" type="ORF">ElyMa_003150600</name>
</gene>
<dbReference type="AlphaFoldDB" id="A0AAV4IXK3"/>
<organism evidence="2 3">
    <name type="scientific">Elysia marginata</name>
    <dbReference type="NCBI Taxonomy" id="1093978"/>
    <lineage>
        <taxon>Eukaryota</taxon>
        <taxon>Metazoa</taxon>
        <taxon>Spiralia</taxon>
        <taxon>Lophotrochozoa</taxon>
        <taxon>Mollusca</taxon>
        <taxon>Gastropoda</taxon>
        <taxon>Heterobranchia</taxon>
        <taxon>Euthyneura</taxon>
        <taxon>Panpulmonata</taxon>
        <taxon>Sacoglossa</taxon>
        <taxon>Placobranchoidea</taxon>
        <taxon>Plakobranchidae</taxon>
        <taxon>Elysia</taxon>
    </lineage>
</organism>
<comment type="caution">
    <text evidence="2">The sequence shown here is derived from an EMBL/GenBank/DDBJ whole genome shotgun (WGS) entry which is preliminary data.</text>
</comment>
<accession>A0AAV4IXK3</accession>
<reference evidence="2 3" key="1">
    <citation type="journal article" date="2021" name="Elife">
        <title>Chloroplast acquisition without the gene transfer in kleptoplastic sea slugs, Plakobranchus ocellatus.</title>
        <authorList>
            <person name="Maeda T."/>
            <person name="Takahashi S."/>
            <person name="Yoshida T."/>
            <person name="Shimamura S."/>
            <person name="Takaki Y."/>
            <person name="Nagai Y."/>
            <person name="Toyoda A."/>
            <person name="Suzuki Y."/>
            <person name="Arimoto A."/>
            <person name="Ishii H."/>
            <person name="Satoh N."/>
            <person name="Nishiyama T."/>
            <person name="Hasebe M."/>
            <person name="Maruyama T."/>
            <person name="Minagawa J."/>
            <person name="Obokata J."/>
            <person name="Shigenobu S."/>
        </authorList>
    </citation>
    <scope>NUCLEOTIDE SEQUENCE [LARGE SCALE GENOMIC DNA]</scope>
</reference>